<dbReference type="Proteomes" id="UP000184356">
    <property type="component" value="Unassembled WGS sequence"/>
</dbReference>
<evidence type="ECO:0000259" key="2">
    <source>
        <dbReference type="Pfam" id="PF17109"/>
    </source>
</evidence>
<evidence type="ECO:0000313" key="4">
    <source>
        <dbReference type="EMBL" id="OJJ52423.1"/>
    </source>
</evidence>
<dbReference type="InterPro" id="IPR056884">
    <property type="entry name" value="NPHP3-like_N"/>
</dbReference>
<evidence type="ECO:0000259" key="3">
    <source>
        <dbReference type="Pfam" id="PF24883"/>
    </source>
</evidence>
<name>A0A1L9SZF8_9EURO</name>
<dbReference type="GeneID" id="63764492"/>
<dbReference type="EMBL" id="KV878602">
    <property type="protein sequence ID" value="OJJ52423.1"/>
    <property type="molecule type" value="Genomic_DNA"/>
</dbReference>
<evidence type="ECO:0000256" key="1">
    <source>
        <dbReference type="ARBA" id="ARBA00022737"/>
    </source>
</evidence>
<gene>
    <name evidence="4" type="ORF">ASPSYDRAFT_52051</name>
</gene>
<dbReference type="PANTHER" id="PTHR10039:SF17">
    <property type="entry name" value="FUNGAL STAND N-TERMINAL GOODBYE DOMAIN-CONTAINING PROTEIN-RELATED"/>
    <property type="match status" value="1"/>
</dbReference>
<dbReference type="Gene3D" id="3.40.50.300">
    <property type="entry name" value="P-loop containing nucleotide triphosphate hydrolases"/>
    <property type="match status" value="1"/>
</dbReference>
<dbReference type="SUPFAM" id="SSF48452">
    <property type="entry name" value="TPR-like"/>
    <property type="match status" value="1"/>
</dbReference>
<dbReference type="Gene3D" id="1.25.40.10">
    <property type="entry name" value="Tetratricopeptide repeat domain"/>
    <property type="match status" value="1"/>
</dbReference>
<dbReference type="VEuPathDB" id="FungiDB:ASPSYDRAFT_52051"/>
<dbReference type="Pfam" id="PF17109">
    <property type="entry name" value="Goodbye"/>
    <property type="match status" value="1"/>
</dbReference>
<keyword evidence="1" id="KW-0677">Repeat</keyword>
<dbReference type="Pfam" id="PF24883">
    <property type="entry name" value="NPHP3_N"/>
    <property type="match status" value="1"/>
</dbReference>
<sequence length="1407" mass="160006">MKAASMAITTDEISTLWANACTEYAKETGIPLTDEALAPFHVHSPESLSRQLESERDNFGNFRMKRRPLLHAMQTVLAPFENWGDMIAGAACSVFPPAACVVSAMLRLVRAARRVSEAFDMILELFQRLGHFALRLESYKGVELSEGMKDVIGKVLVNSLRVCAAAQKLLSHGSLRSRLIKWAGNILVEDNRVNLLLGELEHLTSQEHLMVSAQGLKLTHQVLRNTEVLLEREDRRREEERLEKLKRELQPVSVSGQLFSYISESRIPGSGAWVEGEVQAWWTGPQPLLWIHGGPSVGKSYLASKIINDLAESRLVAYFFFKNNDVDLRSFNKALRTVVWQLVSRCPGFAVHAEEFCLKEDLVDSYALWKRLLMGYCHAEPACLVFDGVDELDPEEQEVLFSLLESSFSENRHGSTLRDVLLSRDSIGGLLHEHSLDWIPDLPVGHDQNKDDLHGFVSQRLQKSRLLRDDPGLQQDTIQEISRQAEGLWEWANLVIKSVLRCRTKSQVRKTVQSVPKGINAMLEQELQRLGSELSVSELSDEPATLLEQLNTMLSLVTLAKRPLSVWQLRRILDLVFKEEVLNVEEDLRTVYSSLFSIRTEVEEDSQDNIVTLRHSSFYDFFQTGKKTGLVHVDVERGNADFLYFTLFAIHARQQLHNLDIPEVSRMYGMGWSLLYSDRFLPAYLEKAKPHQIGGEISELMEGIFSNTETLEPFMDNTPCSYFGDYQSFPSSRVSMLGEYWFDTQDRNTANQRAELVLSWFTPETKRRFVDHAQSSEVASDACSFTTLFSFIIDSCSRRWLAPEEIDSSDGLPEPAPSMLTVYRDMAAMTGEVTGVSWRHWCADVGKIVAIAEQQKKPQTPMWHARVAQSLLLNQEYKGAFERFQTALSLHEQSPCLSPQSLSVIHRDMARTCSELCQHKAALEHFELSEILQPHSRDTLCLQHDEISNLLYRARMELSAKLTQKASASVDKAWNALQQVRYDGRTPDVFLFFSMFLELHQPHRLRAVWDFLFANLQPSRAHEDELPPLDFTEVIFDWLSYRSHIMYRVLYYAVTADDEGYLNLLACINARFGALDLQYGRGFTRYRLSKILFEKGRIALGVQGWCNIVTATVTSNSDWTIEYVQLRSLCHLVHLCLHGGDDIPIPSTPLAISPTVESSDVCLIVSCWLRDHGAAIPARGALRGRIKQGLALISDDNPSNDEKGLVCLFKTFLCDPESQSDLAVALYLLKQDQERNMNMNMNVDVDVHHGQGISQGELRESNNDDSDGPLDPYFCTEPLTECSNCRSEIRSVHHWYFCRLCPNSTLCRGCYRLFQAIGPAFREICNPQHEFYDTGSILKASERVPEGKVPVVGSDGETRVVWVEEWKDGLAQKWQTAEFTFEGGLSAWVLRVLPEELREKWLLFFRP</sequence>
<reference evidence="5" key="1">
    <citation type="journal article" date="2017" name="Genome Biol.">
        <title>Comparative genomics reveals high biological diversity and specific adaptations in the industrially and medically important fungal genus Aspergillus.</title>
        <authorList>
            <person name="de Vries R.P."/>
            <person name="Riley R."/>
            <person name="Wiebenga A."/>
            <person name="Aguilar-Osorio G."/>
            <person name="Amillis S."/>
            <person name="Uchima C.A."/>
            <person name="Anderluh G."/>
            <person name="Asadollahi M."/>
            <person name="Askin M."/>
            <person name="Barry K."/>
            <person name="Battaglia E."/>
            <person name="Bayram O."/>
            <person name="Benocci T."/>
            <person name="Braus-Stromeyer S.A."/>
            <person name="Caldana C."/>
            <person name="Canovas D."/>
            <person name="Cerqueira G.C."/>
            <person name="Chen F."/>
            <person name="Chen W."/>
            <person name="Choi C."/>
            <person name="Clum A."/>
            <person name="Dos Santos R.A."/>
            <person name="Damasio A.R."/>
            <person name="Diallinas G."/>
            <person name="Emri T."/>
            <person name="Fekete E."/>
            <person name="Flipphi M."/>
            <person name="Freyberg S."/>
            <person name="Gallo A."/>
            <person name="Gournas C."/>
            <person name="Habgood R."/>
            <person name="Hainaut M."/>
            <person name="Harispe M.L."/>
            <person name="Henrissat B."/>
            <person name="Hilden K.S."/>
            <person name="Hope R."/>
            <person name="Hossain A."/>
            <person name="Karabika E."/>
            <person name="Karaffa L."/>
            <person name="Karanyi Z."/>
            <person name="Krasevec N."/>
            <person name="Kuo A."/>
            <person name="Kusch H."/>
            <person name="LaButti K."/>
            <person name="Lagendijk E.L."/>
            <person name="Lapidus A."/>
            <person name="Levasseur A."/>
            <person name="Lindquist E."/>
            <person name="Lipzen A."/>
            <person name="Logrieco A.F."/>
            <person name="MacCabe A."/>
            <person name="Maekelae M.R."/>
            <person name="Malavazi I."/>
            <person name="Melin P."/>
            <person name="Meyer V."/>
            <person name="Mielnichuk N."/>
            <person name="Miskei M."/>
            <person name="Molnar A.P."/>
            <person name="Mule G."/>
            <person name="Ngan C.Y."/>
            <person name="Orejas M."/>
            <person name="Orosz E."/>
            <person name="Ouedraogo J.P."/>
            <person name="Overkamp K.M."/>
            <person name="Park H.-S."/>
            <person name="Perrone G."/>
            <person name="Piumi F."/>
            <person name="Punt P.J."/>
            <person name="Ram A.F."/>
            <person name="Ramon A."/>
            <person name="Rauscher S."/>
            <person name="Record E."/>
            <person name="Riano-Pachon D.M."/>
            <person name="Robert V."/>
            <person name="Roehrig J."/>
            <person name="Ruller R."/>
            <person name="Salamov A."/>
            <person name="Salih N.S."/>
            <person name="Samson R.A."/>
            <person name="Sandor E."/>
            <person name="Sanguinetti M."/>
            <person name="Schuetze T."/>
            <person name="Sepcic K."/>
            <person name="Shelest E."/>
            <person name="Sherlock G."/>
            <person name="Sophianopoulou V."/>
            <person name="Squina F.M."/>
            <person name="Sun H."/>
            <person name="Susca A."/>
            <person name="Todd R.B."/>
            <person name="Tsang A."/>
            <person name="Unkles S.E."/>
            <person name="van de Wiele N."/>
            <person name="van Rossen-Uffink D."/>
            <person name="Oliveira J.V."/>
            <person name="Vesth T.C."/>
            <person name="Visser J."/>
            <person name="Yu J.-H."/>
            <person name="Zhou M."/>
            <person name="Andersen M.R."/>
            <person name="Archer D.B."/>
            <person name="Baker S.E."/>
            <person name="Benoit I."/>
            <person name="Brakhage A.A."/>
            <person name="Braus G.H."/>
            <person name="Fischer R."/>
            <person name="Frisvad J.C."/>
            <person name="Goldman G.H."/>
            <person name="Houbraken J."/>
            <person name="Oakley B."/>
            <person name="Pocsi I."/>
            <person name="Scazzocchio C."/>
            <person name="Seiboth B."/>
            <person name="vanKuyk P.A."/>
            <person name="Wortman J."/>
            <person name="Dyer P.S."/>
            <person name="Grigoriev I.V."/>
        </authorList>
    </citation>
    <scope>NUCLEOTIDE SEQUENCE [LARGE SCALE GENOMIC DNA]</scope>
    <source>
        <strain evidence="5">CBS 593.65</strain>
    </source>
</reference>
<dbReference type="InterPro" id="IPR031350">
    <property type="entry name" value="Goodbye_dom"/>
</dbReference>
<proteinExistence type="predicted"/>
<feature type="domain" description="Fungal STAND N-terminal Goodbye" evidence="2">
    <location>
        <begin position="17"/>
        <end position="139"/>
    </location>
</feature>
<keyword evidence="5" id="KW-1185">Reference proteome</keyword>
<dbReference type="InterPro" id="IPR027417">
    <property type="entry name" value="P-loop_NTPase"/>
</dbReference>
<dbReference type="SUPFAM" id="SSF52540">
    <property type="entry name" value="P-loop containing nucleoside triphosphate hydrolases"/>
    <property type="match status" value="1"/>
</dbReference>
<dbReference type="OrthoDB" id="448455at2759"/>
<feature type="domain" description="Nephrocystin 3-like N-terminal" evidence="3">
    <location>
        <begin position="276"/>
        <end position="424"/>
    </location>
</feature>
<organism evidence="4 5">
    <name type="scientific">Aspergillus sydowii CBS 593.65</name>
    <dbReference type="NCBI Taxonomy" id="1036612"/>
    <lineage>
        <taxon>Eukaryota</taxon>
        <taxon>Fungi</taxon>
        <taxon>Dikarya</taxon>
        <taxon>Ascomycota</taxon>
        <taxon>Pezizomycotina</taxon>
        <taxon>Eurotiomycetes</taxon>
        <taxon>Eurotiomycetidae</taxon>
        <taxon>Eurotiales</taxon>
        <taxon>Aspergillaceae</taxon>
        <taxon>Aspergillus</taxon>
        <taxon>Aspergillus subgen. Nidulantes</taxon>
    </lineage>
</organism>
<dbReference type="PANTHER" id="PTHR10039">
    <property type="entry name" value="AMELOGENIN"/>
    <property type="match status" value="1"/>
</dbReference>
<evidence type="ECO:0000313" key="5">
    <source>
        <dbReference type="Proteomes" id="UP000184356"/>
    </source>
</evidence>
<dbReference type="InterPro" id="IPR011990">
    <property type="entry name" value="TPR-like_helical_dom_sf"/>
</dbReference>
<protein>
    <recommendedName>
        <fullName evidence="6">Fungal STAND N-terminal Goodbye domain-containing protein</fullName>
    </recommendedName>
</protein>
<dbReference type="RefSeq" id="XP_040696229.1">
    <property type="nucleotide sequence ID" value="XM_040848419.1"/>
</dbReference>
<accession>A0A1L9SZF8</accession>
<evidence type="ECO:0008006" key="6">
    <source>
        <dbReference type="Google" id="ProtNLM"/>
    </source>
</evidence>